<protein>
    <submittedName>
        <fullName evidence="1">Uncharacterized protein</fullName>
    </submittedName>
</protein>
<proteinExistence type="predicted"/>
<reference evidence="2" key="1">
    <citation type="journal article" date="2017" name="BMC Genomics">
        <title>Gapless genome assembly of Colletotrichum higginsianum reveals chromosome structure and association of transposable elements with secondary metabolite gene clusters.</title>
        <authorList>
            <person name="Dallery J.-F."/>
            <person name="Lapalu N."/>
            <person name="Zampounis A."/>
            <person name="Pigne S."/>
            <person name="Luyten I."/>
            <person name="Amselem J."/>
            <person name="Wittenberg A.H.J."/>
            <person name="Zhou S."/>
            <person name="de Queiroz M.V."/>
            <person name="Robin G.P."/>
            <person name="Auger A."/>
            <person name="Hainaut M."/>
            <person name="Henrissat B."/>
            <person name="Kim K.-T."/>
            <person name="Lee Y.-H."/>
            <person name="Lespinet O."/>
            <person name="Schwartz D.C."/>
            <person name="Thon M.R."/>
            <person name="O'Connell R.J."/>
        </authorList>
    </citation>
    <scope>NUCLEOTIDE SEQUENCE [LARGE SCALE GENOMIC DNA]</scope>
    <source>
        <strain evidence="2">IMI 349063</strain>
    </source>
</reference>
<dbReference type="VEuPathDB" id="FungiDB:CH63R_08377"/>
<dbReference type="Proteomes" id="UP000092177">
    <property type="component" value="Chromosome 5"/>
</dbReference>
<dbReference type="EMBL" id="LTAN01000005">
    <property type="protein sequence ID" value="OBR09612.1"/>
    <property type="molecule type" value="Genomic_DNA"/>
</dbReference>
<dbReference type="GeneID" id="28867458"/>
<dbReference type="AlphaFoldDB" id="A0A1B7YC08"/>
<name>A0A1B7YC08_COLHI</name>
<dbReference type="KEGG" id="chig:CH63R_08377"/>
<sequence>MLQSWLTPVSVCFLAPKQCFCSTIIFLFTCHDAIPLPSSRQDDGIQRRFLTCTARPRASSGSEVGTDLLYAENETSHVSHKTLSC</sequence>
<evidence type="ECO:0000313" key="1">
    <source>
        <dbReference type="EMBL" id="OBR09612.1"/>
    </source>
</evidence>
<dbReference type="RefSeq" id="XP_018158129.1">
    <property type="nucleotide sequence ID" value="XM_018303351.1"/>
</dbReference>
<comment type="caution">
    <text evidence="1">The sequence shown here is derived from an EMBL/GenBank/DDBJ whole genome shotgun (WGS) entry which is preliminary data.</text>
</comment>
<accession>A0A1B7YC08</accession>
<organism evidence="1 2">
    <name type="scientific">Colletotrichum higginsianum (strain IMI 349063)</name>
    <name type="common">Crucifer anthracnose fungus</name>
    <dbReference type="NCBI Taxonomy" id="759273"/>
    <lineage>
        <taxon>Eukaryota</taxon>
        <taxon>Fungi</taxon>
        <taxon>Dikarya</taxon>
        <taxon>Ascomycota</taxon>
        <taxon>Pezizomycotina</taxon>
        <taxon>Sordariomycetes</taxon>
        <taxon>Hypocreomycetidae</taxon>
        <taxon>Glomerellales</taxon>
        <taxon>Glomerellaceae</taxon>
        <taxon>Colletotrichum</taxon>
        <taxon>Colletotrichum destructivum species complex</taxon>
    </lineage>
</organism>
<gene>
    <name evidence="1" type="ORF">CH63R_08377</name>
</gene>
<keyword evidence="2" id="KW-1185">Reference proteome</keyword>
<evidence type="ECO:0000313" key="2">
    <source>
        <dbReference type="Proteomes" id="UP000092177"/>
    </source>
</evidence>